<reference evidence="1 2" key="1">
    <citation type="submission" date="2017-11" db="EMBL/GenBank/DDBJ databases">
        <title>Comparative genomic analysis of Holospora spp., intranuclear symbionts of paramecia.</title>
        <authorList>
            <person name="Garushyants S.K."/>
            <person name="Beliavskaya A."/>
            <person name="Malko D.B."/>
            <person name="Logacheva M.D."/>
            <person name="Rautian M.S."/>
            <person name="Gelfand M.S."/>
        </authorList>
    </citation>
    <scope>NUCLEOTIDE SEQUENCE [LARGE SCALE GENOMIC DNA]</scope>
    <source>
        <strain evidence="2">02AZ16</strain>
    </source>
</reference>
<dbReference type="AlphaFoldDB" id="A0A2S5RI01"/>
<accession>A0A2S5RI01</accession>
<proteinExistence type="predicted"/>
<protein>
    <recommendedName>
        <fullName evidence="3">Transposase DDE domain-containing protein</fullName>
    </recommendedName>
</protein>
<comment type="caution">
    <text evidence="1">The sequence shown here is derived from an EMBL/GenBank/DDBJ whole genome shotgun (WGS) entry which is preliminary data.</text>
</comment>
<name>A0A2S5RI01_9PROT</name>
<dbReference type="Proteomes" id="UP000239425">
    <property type="component" value="Unassembled WGS sequence"/>
</dbReference>
<keyword evidence="2" id="KW-1185">Reference proteome</keyword>
<evidence type="ECO:0000313" key="1">
    <source>
        <dbReference type="EMBL" id="PPE06951.1"/>
    </source>
</evidence>
<evidence type="ECO:0008006" key="3">
    <source>
        <dbReference type="Google" id="ProtNLM"/>
    </source>
</evidence>
<sequence length="86" mass="10213">MLSIVFSHKRYDSDDRIENAESQGIIALISPRKNKKAHRVYDKYSVENAFLNLKLWRIIEGRYKKNCWSLLALVQIRCIALWTFIL</sequence>
<dbReference type="EMBL" id="PHHC01000002">
    <property type="protein sequence ID" value="PPE06951.1"/>
    <property type="molecule type" value="Genomic_DNA"/>
</dbReference>
<organism evidence="1 2">
    <name type="scientific">Holospora curviuscula</name>
    <dbReference type="NCBI Taxonomy" id="1082868"/>
    <lineage>
        <taxon>Bacteria</taxon>
        <taxon>Pseudomonadati</taxon>
        <taxon>Pseudomonadota</taxon>
        <taxon>Alphaproteobacteria</taxon>
        <taxon>Holosporales</taxon>
        <taxon>Holosporaceae</taxon>
        <taxon>Holospora</taxon>
    </lineage>
</organism>
<gene>
    <name evidence="1" type="ORF">HCUR_00014</name>
</gene>
<evidence type="ECO:0000313" key="2">
    <source>
        <dbReference type="Proteomes" id="UP000239425"/>
    </source>
</evidence>